<dbReference type="EMBL" id="QWIN01000126">
    <property type="protein sequence ID" value="RMY58569.1"/>
    <property type="molecule type" value="Genomic_DNA"/>
</dbReference>
<feature type="compositionally biased region" description="Low complexity" evidence="5">
    <location>
        <begin position="688"/>
        <end position="705"/>
    </location>
</feature>
<dbReference type="PANTHER" id="PTHR13608:SF3">
    <property type="entry name" value="ARMADILLO-LIKE HELICAL DOMAIN-CONTAINING PROTEIN 3"/>
    <property type="match status" value="1"/>
</dbReference>
<feature type="region of interest" description="Disordered" evidence="5">
    <location>
        <begin position="754"/>
        <end position="782"/>
    </location>
</feature>
<dbReference type="Proteomes" id="UP000270230">
    <property type="component" value="Unassembled WGS sequence"/>
</dbReference>
<accession>A0A3M7D2N5</accession>
<evidence type="ECO:0000256" key="1">
    <source>
        <dbReference type="ARBA" id="ARBA00004370"/>
    </source>
</evidence>
<dbReference type="AlphaFoldDB" id="A0A3M7D2N5"/>
<feature type="transmembrane region" description="Helical" evidence="6">
    <location>
        <begin position="788"/>
        <end position="812"/>
    </location>
</feature>
<keyword evidence="4 6" id="KW-0472">Membrane</keyword>
<comment type="subcellular location">
    <subcellularLocation>
        <location evidence="1">Membrane</location>
    </subcellularLocation>
</comment>
<feature type="domain" description="Armadillo-like helical" evidence="7">
    <location>
        <begin position="397"/>
        <end position="620"/>
    </location>
</feature>
<dbReference type="Pfam" id="PF08427">
    <property type="entry name" value="ARMH3_C"/>
    <property type="match status" value="1"/>
</dbReference>
<evidence type="ECO:0000256" key="6">
    <source>
        <dbReference type="SAM" id="Phobius"/>
    </source>
</evidence>
<dbReference type="SMART" id="SM01158">
    <property type="entry name" value="DUF1741"/>
    <property type="match status" value="1"/>
</dbReference>
<reference evidence="8 9" key="1">
    <citation type="journal article" date="2018" name="BMC Genomics">
        <title>Genomic evidence for intraspecific hybridization in a clonal and extremely halotolerant yeast.</title>
        <authorList>
            <person name="Gostincar C."/>
            <person name="Stajich J.E."/>
            <person name="Zupancic J."/>
            <person name="Zalar P."/>
            <person name="Gunde-Cimerman N."/>
        </authorList>
    </citation>
    <scope>NUCLEOTIDE SEQUENCE [LARGE SCALE GENOMIC DNA]</scope>
    <source>
        <strain evidence="8 9">EXF-151</strain>
    </source>
</reference>
<dbReference type="PANTHER" id="PTHR13608">
    <property type="entry name" value="ARMADILLO-LIKE HELICAL DOMAIN-CONTAINING PROTEIN 3"/>
    <property type="match status" value="1"/>
</dbReference>
<keyword evidence="2 6" id="KW-0812">Transmembrane</keyword>
<evidence type="ECO:0000256" key="4">
    <source>
        <dbReference type="ARBA" id="ARBA00023136"/>
    </source>
</evidence>
<organism evidence="8 9">
    <name type="scientific">Hortaea werneckii</name>
    <name type="common">Black yeast</name>
    <name type="synonym">Cladosporium werneckii</name>
    <dbReference type="NCBI Taxonomy" id="91943"/>
    <lineage>
        <taxon>Eukaryota</taxon>
        <taxon>Fungi</taxon>
        <taxon>Dikarya</taxon>
        <taxon>Ascomycota</taxon>
        <taxon>Pezizomycotina</taxon>
        <taxon>Dothideomycetes</taxon>
        <taxon>Dothideomycetidae</taxon>
        <taxon>Mycosphaerellales</taxon>
        <taxon>Teratosphaeriaceae</taxon>
        <taxon>Hortaea</taxon>
    </lineage>
</organism>
<gene>
    <name evidence="8" type="ORF">D0865_02536</name>
</gene>
<feature type="compositionally biased region" description="Basic residues" evidence="5">
    <location>
        <begin position="770"/>
        <end position="782"/>
    </location>
</feature>
<name>A0A3M7D2N5_HORWE</name>
<dbReference type="GO" id="GO:0016020">
    <property type="term" value="C:membrane"/>
    <property type="evidence" value="ECO:0007669"/>
    <property type="project" value="UniProtKB-SubCell"/>
</dbReference>
<keyword evidence="3 6" id="KW-1133">Transmembrane helix</keyword>
<evidence type="ECO:0000256" key="2">
    <source>
        <dbReference type="ARBA" id="ARBA00022692"/>
    </source>
</evidence>
<dbReference type="GO" id="GO:0005829">
    <property type="term" value="C:cytosol"/>
    <property type="evidence" value="ECO:0007669"/>
    <property type="project" value="TreeGrafter"/>
</dbReference>
<comment type="caution">
    <text evidence="8">The sequence shown here is derived from an EMBL/GenBank/DDBJ whole genome shotgun (WGS) entry which is preliminary data.</text>
</comment>
<proteinExistence type="predicted"/>
<feature type="compositionally biased region" description="Pro residues" evidence="5">
    <location>
        <begin position="706"/>
        <end position="721"/>
    </location>
</feature>
<evidence type="ECO:0000256" key="3">
    <source>
        <dbReference type="ARBA" id="ARBA00022989"/>
    </source>
</evidence>
<sequence length="840" mass="94524">MEQSPLTQQARPEVFEPKIVGLYRQLFREVEDDEKPDGFWRELFLLRPDIPKLRQILDDTDPEFLLHVQHQPQQLLHNAVETLKAKQPPSDEHALDTLTVFFAVVLTKKYTNPSSDIIDVLAGLDKVDAVFTELVAVLDHAIKDGRTLAVRQKAVKAAIAVVSGGYQTAVVSYFIQRDFFPALMKTVHQSENPLDAAEPFMLTGLLANYNKFEMHNQYRVRFADFVNDETMTRVVESVAWTCTLLRSKYTAIQDDTPVGWSVAGTLSYVGLGALAGAKPAAPALTEEQQRELFNEQPGPETSTLLTLYDFTLANKLFCYHFVSQASSDKAQPPPFSAFLSFASYLHQHAFRSARASLYAYLTLLILVVLSEDAKIAKLMCETTAQVRLCRQRPPQLPLPKTADRPYATAILDLLADGINHNLRKRLDVPFYIQTFSVLSRLLGYLAKSRTKLSHHWSELWRSLLSFVRFLNQYADELNMLGASEVAQALVDVLTQALTSGEAFLPENKDYDDLFYKLVESGEALTKLRDSYSLAKPQDQHAVNTLIGVSTHYADLIESHRAKKEHLSPKEINRIIKQGYETLNIEPKEDAETVDAFREADHKVKLKQVARAAVADATVLVSSDRQRMHPKVSTSDFQRSAFYKANHHASTTSMPFSLSNMDIQQAGLGAVEEFLPRYTAQDSAPPPTYNDNTNNNVMTPPTNNEDLPPPPAQPEAPEPPSPAHLARCSRIAIFAQMIFHHTIFPREERLPTYESVDRLDRLSQRPMSPPPRRRRTRTRSRRRSQWREYRAAIIIYLTVAVLGVVGVSLLAVYSNSLEAGEDGGMSGGREMLDGDVGRERM</sequence>
<dbReference type="InterPro" id="IPR039868">
    <property type="entry name" value="ARMD3-like"/>
</dbReference>
<evidence type="ECO:0000256" key="5">
    <source>
        <dbReference type="SAM" id="MobiDB-lite"/>
    </source>
</evidence>
<evidence type="ECO:0000313" key="9">
    <source>
        <dbReference type="Proteomes" id="UP000270230"/>
    </source>
</evidence>
<evidence type="ECO:0000259" key="7">
    <source>
        <dbReference type="SMART" id="SM01158"/>
    </source>
</evidence>
<dbReference type="VEuPathDB" id="FungiDB:BTJ68_06854"/>
<dbReference type="InterPro" id="IPR013636">
    <property type="entry name" value="ARMH3_C"/>
</dbReference>
<dbReference type="OrthoDB" id="2012278at2759"/>
<protein>
    <recommendedName>
        <fullName evidence="7">Armadillo-like helical domain-containing protein</fullName>
    </recommendedName>
</protein>
<feature type="region of interest" description="Disordered" evidence="5">
    <location>
        <begin position="679"/>
        <end position="722"/>
    </location>
</feature>
<evidence type="ECO:0000313" key="8">
    <source>
        <dbReference type="EMBL" id="RMY58569.1"/>
    </source>
</evidence>